<proteinExistence type="predicted"/>
<dbReference type="AlphaFoldDB" id="A0A067Z222"/>
<dbReference type="RefSeq" id="WP_148295870.1">
    <property type="nucleotide sequence ID" value="NZ_CP004373.1"/>
</dbReference>
<accession>A0A067Z222</accession>
<dbReference type="Proteomes" id="UP000031656">
    <property type="component" value="Chromosome"/>
</dbReference>
<dbReference type="HOGENOM" id="CLU_1127806_0_0_5"/>
<protein>
    <recommendedName>
        <fullName evidence="3">Restriction endonuclease</fullName>
    </recommendedName>
</protein>
<dbReference type="GeneID" id="56906814"/>
<gene>
    <name evidence="1" type="ORF">GLS_c01540</name>
</gene>
<organism evidence="1 2">
    <name type="scientific">Gluconobacter oxydans DSM 3504</name>
    <dbReference type="NCBI Taxonomy" id="1288313"/>
    <lineage>
        <taxon>Bacteria</taxon>
        <taxon>Pseudomonadati</taxon>
        <taxon>Pseudomonadota</taxon>
        <taxon>Alphaproteobacteria</taxon>
        <taxon>Acetobacterales</taxon>
        <taxon>Acetobacteraceae</taxon>
        <taxon>Gluconobacter</taxon>
    </lineage>
</organism>
<name>A0A067Z222_GLUOY</name>
<evidence type="ECO:0000313" key="1">
    <source>
        <dbReference type="EMBL" id="AHK70082.1"/>
    </source>
</evidence>
<dbReference type="EMBL" id="CP004373">
    <property type="protein sequence ID" value="AHK70082.1"/>
    <property type="molecule type" value="Genomic_DNA"/>
</dbReference>
<evidence type="ECO:0008006" key="3">
    <source>
        <dbReference type="Google" id="ProtNLM"/>
    </source>
</evidence>
<dbReference type="KEGG" id="goy:GLS_c01540"/>
<sequence length="246" mass="28286">MRHLLRRALGQMTRGEFFTNLPDGSRVIERNVHPNIYFHLRTIYERIQAEGQNQNIEGLQFHGDHVKTEGAFQRAMPLEQWNQVKRRFPDLFSQDGNGSVIPDICLHRPDNITRNSLAIEIKCGNPSNYSVYHDFRKLRLYTDPQALNFHTGIFLYLNCSETSPITSLTRWGQDQERSASGASSAGKRNALRPRIATPSPVAGRCFYIWQVSDIQFLENGKFNIGCINETIVFNNTFGDNIFIEDY</sequence>
<evidence type="ECO:0000313" key="2">
    <source>
        <dbReference type="Proteomes" id="UP000031656"/>
    </source>
</evidence>
<reference evidence="1 2" key="1">
    <citation type="journal article" date="2015" name="Appl. Microbiol. Biotechnol.">
        <title>The consequence of an additional NADH dehydrogenase paralog on the growth of Gluconobacter oxydans DSM3504.</title>
        <authorList>
            <person name="Kostner D."/>
            <person name="Luchterhand B."/>
            <person name="Junker A."/>
            <person name="Volland S."/>
            <person name="Daniel R."/>
            <person name="Buchs J."/>
            <person name="Liebl W."/>
            <person name="Ehrenreich A."/>
        </authorList>
    </citation>
    <scope>NUCLEOTIDE SEQUENCE [LARGE SCALE GENOMIC DNA]</scope>
    <source>
        <strain evidence="1">DSM 3504</strain>
    </source>
</reference>